<comment type="caution">
    <text evidence="1">The sequence shown here is derived from an EMBL/GenBank/DDBJ whole genome shotgun (WGS) entry which is preliminary data.</text>
</comment>
<accession>A0A7C3WRF3</accession>
<dbReference type="EMBL" id="DTGA01000104">
    <property type="protein sequence ID" value="HGB31150.1"/>
    <property type="molecule type" value="Genomic_DNA"/>
</dbReference>
<dbReference type="AlphaFoldDB" id="A0A7C3WRF3"/>
<reference evidence="1" key="1">
    <citation type="journal article" date="2020" name="mSystems">
        <title>Genome- and Community-Level Interaction Insights into Carbon Utilization and Element Cycling Functions of Hydrothermarchaeota in Hydrothermal Sediment.</title>
        <authorList>
            <person name="Zhou Z."/>
            <person name="Liu Y."/>
            <person name="Xu W."/>
            <person name="Pan J."/>
            <person name="Luo Z.H."/>
            <person name="Li M."/>
        </authorList>
    </citation>
    <scope>NUCLEOTIDE SEQUENCE [LARGE SCALE GENOMIC DNA]</scope>
    <source>
        <strain evidence="1">SpSt-751</strain>
    </source>
</reference>
<name>A0A7C3WRF3_9BACT</name>
<protein>
    <submittedName>
        <fullName evidence="1">Uncharacterized protein</fullName>
    </submittedName>
</protein>
<sequence length="140" mass="16539">MAEDWFRGEREETKDYMKAWLELNPKHRLGQLINMQKYTEFKDISPKEFLEKEITVYRGIGAKEYDIEAAKAKTFESFTLSREKAIDFVERYSNKGDLVTIVEARIKVIDILGFNNTMSEKEVFVDVNKVKDLTIKKFIR</sequence>
<proteinExistence type="predicted"/>
<organism evidence="1">
    <name type="scientific">Dictyoglomus turgidum</name>
    <dbReference type="NCBI Taxonomy" id="513050"/>
    <lineage>
        <taxon>Bacteria</taxon>
        <taxon>Pseudomonadati</taxon>
        <taxon>Dictyoglomota</taxon>
        <taxon>Dictyoglomia</taxon>
        <taxon>Dictyoglomales</taxon>
        <taxon>Dictyoglomaceae</taxon>
        <taxon>Dictyoglomus</taxon>
    </lineage>
</organism>
<evidence type="ECO:0000313" key="1">
    <source>
        <dbReference type="EMBL" id="HGB31150.1"/>
    </source>
</evidence>
<dbReference type="InterPro" id="IPR032710">
    <property type="entry name" value="NTF2-like_dom_sf"/>
</dbReference>
<dbReference type="SUPFAM" id="SSF54427">
    <property type="entry name" value="NTF2-like"/>
    <property type="match status" value="1"/>
</dbReference>
<gene>
    <name evidence="1" type="ORF">ENV35_04665</name>
</gene>